<dbReference type="EMBL" id="CAJNOK010005948">
    <property type="protein sequence ID" value="CAF0988884.1"/>
    <property type="molecule type" value="Genomic_DNA"/>
</dbReference>
<dbReference type="Proteomes" id="UP000677228">
    <property type="component" value="Unassembled WGS sequence"/>
</dbReference>
<dbReference type="AlphaFoldDB" id="A0A8S2IJ36"/>
<protein>
    <submittedName>
        <fullName evidence="4">Uncharacterized protein</fullName>
    </submittedName>
</protein>
<feature type="signal peptide" evidence="2">
    <location>
        <begin position="1"/>
        <end position="18"/>
    </location>
</feature>
<accession>A0A8S2IJ36</accession>
<organism evidence="4 5">
    <name type="scientific">Didymodactylos carnosus</name>
    <dbReference type="NCBI Taxonomy" id="1234261"/>
    <lineage>
        <taxon>Eukaryota</taxon>
        <taxon>Metazoa</taxon>
        <taxon>Spiralia</taxon>
        <taxon>Gnathifera</taxon>
        <taxon>Rotifera</taxon>
        <taxon>Eurotatoria</taxon>
        <taxon>Bdelloidea</taxon>
        <taxon>Philodinida</taxon>
        <taxon>Philodinidae</taxon>
        <taxon>Didymodactylos</taxon>
    </lineage>
</organism>
<sequence>MSIYVLCALMALIPLTVTLKCYYSGPGGIIMANNCSNDTCVCVAYQYHCTNTDVSCTTQEQQTNALKWVATFNSNSTCQEMQHIPVVYINLTCCSTDLCNAYPAAGGNGSTSVHPLVAIFSMWIAIIILINRNKY</sequence>
<keyword evidence="1" id="KW-1133">Transmembrane helix</keyword>
<dbReference type="Proteomes" id="UP000682733">
    <property type="component" value="Unassembled WGS sequence"/>
</dbReference>
<name>A0A8S2IJ36_9BILA</name>
<evidence type="ECO:0000313" key="5">
    <source>
        <dbReference type="Proteomes" id="UP000682733"/>
    </source>
</evidence>
<dbReference type="EMBL" id="CAJOBA010005955">
    <property type="protein sequence ID" value="CAF3759023.1"/>
    <property type="molecule type" value="Genomic_DNA"/>
</dbReference>
<feature type="transmembrane region" description="Helical" evidence="1">
    <location>
        <begin position="112"/>
        <end position="130"/>
    </location>
</feature>
<keyword evidence="1" id="KW-0472">Membrane</keyword>
<keyword evidence="2" id="KW-0732">Signal</keyword>
<comment type="caution">
    <text evidence="4">The sequence shown here is derived from an EMBL/GenBank/DDBJ whole genome shotgun (WGS) entry which is preliminary data.</text>
</comment>
<feature type="chain" id="PRO_5036273640" evidence="2">
    <location>
        <begin position="19"/>
        <end position="135"/>
    </location>
</feature>
<keyword evidence="1" id="KW-0812">Transmembrane</keyword>
<proteinExistence type="predicted"/>
<evidence type="ECO:0000313" key="4">
    <source>
        <dbReference type="EMBL" id="CAF3759023.1"/>
    </source>
</evidence>
<gene>
    <name evidence="3" type="ORF">OVA965_LOCUS13969</name>
    <name evidence="4" type="ORF">TMI583_LOCUS13972</name>
</gene>
<reference evidence="4" key="1">
    <citation type="submission" date="2021-02" db="EMBL/GenBank/DDBJ databases">
        <authorList>
            <person name="Nowell W R."/>
        </authorList>
    </citation>
    <scope>NUCLEOTIDE SEQUENCE</scope>
</reference>
<evidence type="ECO:0000256" key="2">
    <source>
        <dbReference type="SAM" id="SignalP"/>
    </source>
</evidence>
<evidence type="ECO:0000313" key="3">
    <source>
        <dbReference type="EMBL" id="CAF0988884.1"/>
    </source>
</evidence>
<evidence type="ECO:0000256" key="1">
    <source>
        <dbReference type="SAM" id="Phobius"/>
    </source>
</evidence>